<evidence type="ECO:0000313" key="1">
    <source>
        <dbReference type="EMBL" id="WDR01326.1"/>
    </source>
</evidence>
<organism evidence="1 2">
    <name type="scientific">Devosia algicola</name>
    <dbReference type="NCBI Taxonomy" id="3026418"/>
    <lineage>
        <taxon>Bacteria</taxon>
        <taxon>Pseudomonadati</taxon>
        <taxon>Pseudomonadota</taxon>
        <taxon>Alphaproteobacteria</taxon>
        <taxon>Hyphomicrobiales</taxon>
        <taxon>Devosiaceae</taxon>
        <taxon>Devosia</taxon>
    </lineage>
</organism>
<protein>
    <recommendedName>
        <fullName evidence="3">Tyr recombinase domain-containing protein</fullName>
    </recommendedName>
</protein>
<dbReference type="RefSeq" id="WP_282217737.1">
    <property type="nucleotide sequence ID" value="NZ_CP118246.1"/>
</dbReference>
<dbReference type="EMBL" id="CP118246">
    <property type="protein sequence ID" value="WDR01326.1"/>
    <property type="molecule type" value="Genomic_DNA"/>
</dbReference>
<accession>A0ABY7YJ88</accession>
<evidence type="ECO:0008006" key="3">
    <source>
        <dbReference type="Google" id="ProtNLM"/>
    </source>
</evidence>
<evidence type="ECO:0000313" key="2">
    <source>
        <dbReference type="Proteomes" id="UP001220530"/>
    </source>
</evidence>
<sequence>MTKVLRDNKVISDTPGRLATAHGFRSSFRDWASENGYSREVAERALAHTIKNTAEAAYHRTDLIEQRRTMMDAWGSTWWVRGSCQKSD</sequence>
<dbReference type="SUPFAM" id="SSF56349">
    <property type="entry name" value="DNA breaking-rejoining enzymes"/>
    <property type="match status" value="1"/>
</dbReference>
<gene>
    <name evidence="1" type="ORF">PSQ19_10835</name>
</gene>
<dbReference type="Proteomes" id="UP001220530">
    <property type="component" value="Chromosome"/>
</dbReference>
<proteinExistence type="predicted"/>
<reference evidence="1 2" key="1">
    <citation type="submission" date="2023-02" db="EMBL/GenBank/DDBJ databases">
        <title>Devosia algicola sp. nov., isolated from the phycosphere of marine algae.</title>
        <authorList>
            <person name="Kim J.M."/>
            <person name="Lee J.K."/>
            <person name="Choi B.J."/>
            <person name="Bayburt H."/>
            <person name="Jeon C.O."/>
        </authorList>
    </citation>
    <scope>NUCLEOTIDE SEQUENCE [LARGE SCALE GENOMIC DNA]</scope>
    <source>
        <strain evidence="1 2">G20-9</strain>
    </source>
</reference>
<name>A0ABY7YJ88_9HYPH</name>
<keyword evidence="2" id="KW-1185">Reference proteome</keyword>
<dbReference type="InterPro" id="IPR011010">
    <property type="entry name" value="DNA_brk_join_enz"/>
</dbReference>